<dbReference type="EMBL" id="CP071793">
    <property type="protein sequence ID" value="QTD47960.1"/>
    <property type="molecule type" value="Genomic_DNA"/>
</dbReference>
<dbReference type="InterPro" id="IPR023753">
    <property type="entry name" value="FAD/NAD-binding_dom"/>
</dbReference>
<dbReference type="PANTHER" id="PTHR48105">
    <property type="entry name" value="THIOREDOXIN REDUCTASE 1-RELATED-RELATED"/>
    <property type="match status" value="1"/>
</dbReference>
<keyword evidence="2" id="KW-0479">Metal-binding</keyword>
<accession>A0A8A4TEI1</accession>
<dbReference type="GO" id="GO:0046872">
    <property type="term" value="F:metal ion binding"/>
    <property type="evidence" value="ECO:0007669"/>
    <property type="project" value="UniProtKB-KW"/>
</dbReference>
<dbReference type="AlphaFoldDB" id="A0A8A4TEI1"/>
<keyword evidence="4" id="KW-0408">Iron</keyword>
<dbReference type="KEGG" id="scor:J3U87_20430"/>
<keyword evidence="6" id="KW-0472">Membrane</keyword>
<dbReference type="Gene3D" id="3.30.70.20">
    <property type="match status" value="1"/>
</dbReference>
<feature type="domain" description="4Fe-4S ferredoxin-type" evidence="7">
    <location>
        <begin position="643"/>
        <end position="672"/>
    </location>
</feature>
<proteinExistence type="predicted"/>
<dbReference type="InterPro" id="IPR050097">
    <property type="entry name" value="Ferredoxin-NADP_redctase_2"/>
</dbReference>
<dbReference type="Pfam" id="PF07992">
    <property type="entry name" value="Pyr_redox_2"/>
    <property type="match status" value="1"/>
</dbReference>
<feature type="transmembrane region" description="Helical" evidence="6">
    <location>
        <begin position="443"/>
        <end position="466"/>
    </location>
</feature>
<protein>
    <submittedName>
        <fullName evidence="8">NAD(P)-binding domain-containing protein</fullName>
    </submittedName>
</protein>
<dbReference type="SUPFAM" id="SSF51905">
    <property type="entry name" value="FAD/NAD(P)-binding domain"/>
    <property type="match status" value="2"/>
</dbReference>
<keyword evidence="1" id="KW-0285">Flavoprotein</keyword>
<feature type="transmembrane region" description="Helical" evidence="6">
    <location>
        <begin position="500"/>
        <end position="519"/>
    </location>
</feature>
<feature type="transmembrane region" description="Helical" evidence="6">
    <location>
        <begin position="597"/>
        <end position="619"/>
    </location>
</feature>
<dbReference type="GO" id="GO:0016491">
    <property type="term" value="F:oxidoreductase activity"/>
    <property type="evidence" value="ECO:0007669"/>
    <property type="project" value="UniProtKB-KW"/>
</dbReference>
<dbReference type="PROSITE" id="PS51379">
    <property type="entry name" value="4FE4S_FER_2"/>
    <property type="match status" value="2"/>
</dbReference>
<dbReference type="PRINTS" id="PR00411">
    <property type="entry name" value="PNDRDTASEI"/>
</dbReference>
<evidence type="ECO:0000313" key="9">
    <source>
        <dbReference type="Proteomes" id="UP000663929"/>
    </source>
</evidence>
<keyword evidence="5" id="KW-0411">Iron-sulfur</keyword>
<sequence>MGRPDILKIHFEFSSKLGVRDLPKLAGNHQSNVRGLYVVGDLADAPIIKVALNQGYDVAKRVVEDLPEASGDEDVLDVAVIGAGPAGIGAGLALEDAGKRYLILEKERPFSTIQNFPKAKLIFSEPREVENRANFWFEDAQKEELVDRWDKALDDHALKIHQPEEVLDIQKEGDLFTIHTRIGHGGLDCETHLTDTTAAQGAENAYRARRVILAIGRRGSVNKLGIPGEDLDKVRYSLRDPDDHRGRKVLVVGGGDSAVEAAMACAESGAEVVISYRKDQFSRAKAANREKIEAMIEAGALRAEYGTTPLEITRDKVVLSSGGSRLDLPNDDVLVFIGTRLPLGFLRKIGLRMAGEFDFLRWTWVISFALMTYMFYVLKSKKDFFPFGPDHLLGFVPGMLQVDLGFRQVDAGFWGTVVYSLFILVFGIQAYRKYPSPVQKKRYVSLIVFQLVFLFGIPELLAPLIIERPWKIYALTVPWPLSIWSLIDAPSWAGGDLTTAVLWILAGALVAFVILPLYIRHHGERFCSYMCGCGGLAETLGDRWRHLAPRGNTSYQAEWLGRIILFMAVPVTLLILNDAWQFIQSNALYETKAFAQQWYGLMVDFWLAAVVGVALYPYLGNRVWCRFFCPLRAYMELLSRWFSKIAIKANSKCIGCGECTRYCQMGIDVQRFAQRRETFHNGNSACIQCGICIQVCPMDVLSIGERGQDANVATLGPTGHRLGPGKSMKV</sequence>
<evidence type="ECO:0000256" key="1">
    <source>
        <dbReference type="ARBA" id="ARBA00022630"/>
    </source>
</evidence>
<dbReference type="PRINTS" id="PR00368">
    <property type="entry name" value="FADPNR"/>
</dbReference>
<evidence type="ECO:0000256" key="4">
    <source>
        <dbReference type="ARBA" id="ARBA00023004"/>
    </source>
</evidence>
<dbReference type="SUPFAM" id="SSF54862">
    <property type="entry name" value="4Fe-4S ferredoxins"/>
    <property type="match status" value="1"/>
</dbReference>
<feature type="transmembrane region" description="Helical" evidence="6">
    <location>
        <begin position="559"/>
        <end position="577"/>
    </location>
</feature>
<keyword evidence="3" id="KW-0560">Oxidoreductase</keyword>
<reference evidence="8" key="1">
    <citation type="submission" date="2021-03" db="EMBL/GenBank/DDBJ databases">
        <title>Acanthopleuribacteraceae sp. M133.</title>
        <authorList>
            <person name="Wang G."/>
        </authorList>
    </citation>
    <scope>NUCLEOTIDE SEQUENCE</scope>
    <source>
        <strain evidence="8">M133</strain>
    </source>
</reference>
<feature type="transmembrane region" description="Helical" evidence="6">
    <location>
        <begin position="359"/>
        <end position="378"/>
    </location>
</feature>
<dbReference type="RefSeq" id="WP_237377624.1">
    <property type="nucleotide sequence ID" value="NZ_CP071793.1"/>
</dbReference>
<dbReference type="InterPro" id="IPR017900">
    <property type="entry name" value="4Fe4S_Fe_S_CS"/>
</dbReference>
<dbReference type="Proteomes" id="UP000663929">
    <property type="component" value="Chromosome"/>
</dbReference>
<evidence type="ECO:0000259" key="7">
    <source>
        <dbReference type="PROSITE" id="PS51379"/>
    </source>
</evidence>
<feature type="transmembrane region" description="Helical" evidence="6">
    <location>
        <begin position="411"/>
        <end position="431"/>
    </location>
</feature>
<dbReference type="InterPro" id="IPR017896">
    <property type="entry name" value="4Fe4S_Fe-S-bd"/>
</dbReference>
<keyword evidence="6" id="KW-1133">Transmembrane helix</keyword>
<dbReference type="InterPro" id="IPR036188">
    <property type="entry name" value="FAD/NAD-bd_sf"/>
</dbReference>
<gene>
    <name evidence="8" type="ORF">J3U87_20430</name>
</gene>
<dbReference type="Gene3D" id="3.50.50.60">
    <property type="entry name" value="FAD/NAD(P)-binding domain"/>
    <property type="match status" value="2"/>
</dbReference>
<organism evidence="8 9">
    <name type="scientific">Sulfidibacter corallicola</name>
    <dbReference type="NCBI Taxonomy" id="2818388"/>
    <lineage>
        <taxon>Bacteria</taxon>
        <taxon>Pseudomonadati</taxon>
        <taxon>Acidobacteriota</taxon>
        <taxon>Holophagae</taxon>
        <taxon>Acanthopleuribacterales</taxon>
        <taxon>Acanthopleuribacteraceae</taxon>
        <taxon>Sulfidibacter</taxon>
    </lineage>
</organism>
<evidence type="ECO:0000256" key="3">
    <source>
        <dbReference type="ARBA" id="ARBA00023002"/>
    </source>
</evidence>
<keyword evidence="9" id="KW-1185">Reference proteome</keyword>
<evidence type="ECO:0000256" key="2">
    <source>
        <dbReference type="ARBA" id="ARBA00022723"/>
    </source>
</evidence>
<evidence type="ECO:0000313" key="8">
    <source>
        <dbReference type="EMBL" id="QTD47960.1"/>
    </source>
</evidence>
<name>A0A8A4TEI1_SULCO</name>
<dbReference type="Pfam" id="PF12801">
    <property type="entry name" value="Fer4_5"/>
    <property type="match status" value="2"/>
</dbReference>
<feature type="domain" description="4Fe-4S ferredoxin-type" evidence="7">
    <location>
        <begin position="676"/>
        <end position="706"/>
    </location>
</feature>
<evidence type="ECO:0000256" key="5">
    <source>
        <dbReference type="ARBA" id="ARBA00023014"/>
    </source>
</evidence>
<evidence type="ECO:0000256" key="6">
    <source>
        <dbReference type="SAM" id="Phobius"/>
    </source>
</evidence>
<keyword evidence="6" id="KW-0812">Transmembrane</keyword>
<dbReference type="PROSITE" id="PS00198">
    <property type="entry name" value="4FE4S_FER_1"/>
    <property type="match status" value="1"/>
</dbReference>
<dbReference type="Pfam" id="PF12838">
    <property type="entry name" value="Fer4_7"/>
    <property type="match status" value="1"/>
</dbReference>
<dbReference type="GO" id="GO:0051536">
    <property type="term" value="F:iron-sulfur cluster binding"/>
    <property type="evidence" value="ECO:0007669"/>
    <property type="project" value="UniProtKB-KW"/>
</dbReference>